<evidence type="ECO:0000259" key="3">
    <source>
        <dbReference type="Pfam" id="PF01243"/>
    </source>
</evidence>
<dbReference type="EMBL" id="VLJT01000001">
    <property type="protein sequence ID" value="TWH25019.1"/>
    <property type="molecule type" value="Genomic_DNA"/>
</dbReference>
<dbReference type="InterPro" id="IPR012349">
    <property type="entry name" value="Split_barrel_FMN-bd"/>
</dbReference>
<feature type="region of interest" description="Disordered" evidence="2">
    <location>
        <begin position="150"/>
        <end position="171"/>
    </location>
</feature>
<evidence type="ECO:0000256" key="1">
    <source>
        <dbReference type="ARBA" id="ARBA00023002"/>
    </source>
</evidence>
<dbReference type="GO" id="GO:0016627">
    <property type="term" value="F:oxidoreductase activity, acting on the CH-CH group of donors"/>
    <property type="evidence" value="ECO:0007669"/>
    <property type="project" value="TreeGrafter"/>
</dbReference>
<dbReference type="PANTHER" id="PTHR35176">
    <property type="entry name" value="HEME OXYGENASE HI_0854-RELATED"/>
    <property type="match status" value="1"/>
</dbReference>
<gene>
    <name evidence="4" type="ORF">L618_000100004740</name>
</gene>
<sequence>MAVGIDDNEDLTSLRVDARTQERLLDAQRECTFAFTTKEGWPAGVVMSYLYRDGTFWLTAASGRAHVRAARRDPRVTLVVSNAGTDLPGRRMLAVRGRVTVRTDEETKRWFYPAFAHQHAPNDPDAFEQLLDSPNRVVLEVRPVRIAVSHDSTKMPGDGRGGGTGTRSTRK</sequence>
<keyword evidence="1" id="KW-0560">Oxidoreductase</keyword>
<evidence type="ECO:0000256" key="2">
    <source>
        <dbReference type="SAM" id="MobiDB-lite"/>
    </source>
</evidence>
<dbReference type="Proteomes" id="UP000317573">
    <property type="component" value="Unassembled WGS sequence"/>
</dbReference>
<dbReference type="Gene3D" id="2.30.110.10">
    <property type="entry name" value="Electron Transport, Fmn-binding Protein, Chain A"/>
    <property type="match status" value="1"/>
</dbReference>
<dbReference type="GO" id="GO:0005829">
    <property type="term" value="C:cytosol"/>
    <property type="evidence" value="ECO:0007669"/>
    <property type="project" value="TreeGrafter"/>
</dbReference>
<dbReference type="SUPFAM" id="SSF50475">
    <property type="entry name" value="FMN-binding split barrel"/>
    <property type="match status" value="1"/>
</dbReference>
<dbReference type="Pfam" id="PF01243">
    <property type="entry name" value="PNPOx_N"/>
    <property type="match status" value="1"/>
</dbReference>
<proteinExistence type="predicted"/>
<evidence type="ECO:0000313" key="5">
    <source>
        <dbReference type="Proteomes" id="UP000317573"/>
    </source>
</evidence>
<reference evidence="4 5" key="1">
    <citation type="submission" date="2019-07" db="EMBL/GenBank/DDBJ databases">
        <title>Genome sequencing of lignin-degrading bacterial isolates.</title>
        <authorList>
            <person name="Gladden J."/>
        </authorList>
    </citation>
    <scope>NUCLEOTIDE SEQUENCE [LARGE SCALE GENOMIC DNA]</scope>
    <source>
        <strain evidence="4 5">J45</strain>
    </source>
</reference>
<accession>A0A562ET25</accession>
<dbReference type="GO" id="GO:0070967">
    <property type="term" value="F:coenzyme F420 binding"/>
    <property type="evidence" value="ECO:0007669"/>
    <property type="project" value="TreeGrafter"/>
</dbReference>
<comment type="caution">
    <text evidence="4">The sequence shown here is derived from an EMBL/GenBank/DDBJ whole genome shotgun (WGS) entry which is preliminary data.</text>
</comment>
<feature type="domain" description="Pyridoxamine 5'-phosphate oxidase N-terminal" evidence="3">
    <location>
        <begin position="23"/>
        <end position="147"/>
    </location>
</feature>
<dbReference type="AlphaFoldDB" id="A0A562ET25"/>
<protein>
    <submittedName>
        <fullName evidence="4">General stress protein 26</fullName>
    </submittedName>
</protein>
<name>A0A562ET25_RHORH</name>
<dbReference type="InterPro" id="IPR011576">
    <property type="entry name" value="Pyridox_Oxase_N"/>
</dbReference>
<dbReference type="InterPro" id="IPR052019">
    <property type="entry name" value="F420H2_bilvrd_red/Heme_oxyg"/>
</dbReference>
<dbReference type="PANTHER" id="PTHR35176:SF6">
    <property type="entry name" value="HEME OXYGENASE HI_0854-RELATED"/>
    <property type="match status" value="1"/>
</dbReference>
<evidence type="ECO:0000313" key="4">
    <source>
        <dbReference type="EMBL" id="TWH25019.1"/>
    </source>
</evidence>
<dbReference type="RefSeq" id="WP_016692950.1">
    <property type="nucleotide sequence ID" value="NZ_VLJT01000001.1"/>
</dbReference>
<organism evidence="4 5">
    <name type="scientific">Rhodococcus rhodochrous J45</name>
    <dbReference type="NCBI Taxonomy" id="935266"/>
    <lineage>
        <taxon>Bacteria</taxon>
        <taxon>Bacillati</taxon>
        <taxon>Actinomycetota</taxon>
        <taxon>Actinomycetes</taxon>
        <taxon>Mycobacteriales</taxon>
        <taxon>Nocardiaceae</taxon>
        <taxon>Rhodococcus</taxon>
    </lineage>
</organism>